<reference evidence="8 9" key="1">
    <citation type="submission" date="2016-12" db="EMBL/GenBank/DDBJ databases">
        <authorList>
            <person name="Song W.-J."/>
            <person name="Kurnit D.M."/>
        </authorList>
    </citation>
    <scope>NUCLEOTIDE SEQUENCE [LARGE SCALE GENOMIC DNA]</scope>
    <source>
        <strain evidence="8 9">DSM 12503</strain>
    </source>
</reference>
<evidence type="ECO:0000256" key="2">
    <source>
        <dbReference type="ARBA" id="ARBA00004892"/>
    </source>
</evidence>
<evidence type="ECO:0000256" key="4">
    <source>
        <dbReference type="ARBA" id="ARBA00012546"/>
    </source>
</evidence>
<dbReference type="UniPathway" id="UPA00246"/>
<dbReference type="InterPro" id="IPR032466">
    <property type="entry name" value="Metal_Hydrolase"/>
</dbReference>
<gene>
    <name evidence="7" type="primary">uxaC</name>
    <name evidence="8" type="ORF">SAMN02745217_01210</name>
</gene>
<dbReference type="Pfam" id="PF02614">
    <property type="entry name" value="UxaC"/>
    <property type="match status" value="1"/>
</dbReference>
<evidence type="ECO:0000313" key="9">
    <source>
        <dbReference type="Proteomes" id="UP000184612"/>
    </source>
</evidence>
<comment type="similarity">
    <text evidence="3 7">Belongs to the metallo-dependent hydrolases superfamily. Uronate isomerase family.</text>
</comment>
<evidence type="ECO:0000313" key="8">
    <source>
        <dbReference type="EMBL" id="SHO46123.1"/>
    </source>
</evidence>
<dbReference type="EMBL" id="FRFD01000003">
    <property type="protein sequence ID" value="SHO46123.1"/>
    <property type="molecule type" value="Genomic_DNA"/>
</dbReference>
<keyword evidence="6 7" id="KW-0413">Isomerase</keyword>
<dbReference type="Gene3D" id="3.20.20.140">
    <property type="entry name" value="Metal-dependent hydrolases"/>
    <property type="match status" value="1"/>
</dbReference>
<comment type="catalytic activity">
    <reaction evidence="7">
        <text>aldehydo-D-galacturonate = keto-D-tagaturonate</text>
        <dbReference type="Rhea" id="RHEA:27702"/>
        <dbReference type="ChEBI" id="CHEBI:12952"/>
        <dbReference type="ChEBI" id="CHEBI:17886"/>
    </reaction>
</comment>
<dbReference type="AlphaFoldDB" id="A0A1M7Y2K4"/>
<keyword evidence="9" id="KW-1185">Reference proteome</keyword>
<dbReference type="SUPFAM" id="SSF51556">
    <property type="entry name" value="Metallo-dependent hydrolases"/>
    <property type="match status" value="1"/>
</dbReference>
<accession>A0A1M7Y2K4</accession>
<dbReference type="PANTHER" id="PTHR30068">
    <property type="entry name" value="URONATE ISOMERASE"/>
    <property type="match status" value="1"/>
</dbReference>
<evidence type="ECO:0000256" key="1">
    <source>
        <dbReference type="ARBA" id="ARBA00001165"/>
    </source>
</evidence>
<evidence type="ECO:0000256" key="5">
    <source>
        <dbReference type="ARBA" id="ARBA00020555"/>
    </source>
</evidence>
<dbReference type="GO" id="GO:0008880">
    <property type="term" value="F:glucuronate isomerase activity"/>
    <property type="evidence" value="ECO:0007669"/>
    <property type="project" value="UniProtKB-UniRule"/>
</dbReference>
<proteinExistence type="inferred from homology"/>
<dbReference type="HAMAP" id="MF_00675">
    <property type="entry name" value="UxaC"/>
    <property type="match status" value="1"/>
</dbReference>
<dbReference type="RefSeq" id="WP_073587818.1">
    <property type="nucleotide sequence ID" value="NZ_FRFD01000003.1"/>
</dbReference>
<dbReference type="NCBIfam" id="NF002794">
    <property type="entry name" value="PRK02925.1"/>
    <property type="match status" value="1"/>
</dbReference>
<evidence type="ECO:0000256" key="7">
    <source>
        <dbReference type="HAMAP-Rule" id="MF_00675"/>
    </source>
</evidence>
<dbReference type="GO" id="GO:0042840">
    <property type="term" value="P:D-glucuronate catabolic process"/>
    <property type="evidence" value="ECO:0007669"/>
    <property type="project" value="TreeGrafter"/>
</dbReference>
<dbReference type="GO" id="GO:0019698">
    <property type="term" value="P:D-galacturonate catabolic process"/>
    <property type="evidence" value="ECO:0007669"/>
    <property type="project" value="TreeGrafter"/>
</dbReference>
<dbReference type="InterPro" id="IPR003766">
    <property type="entry name" value="Uronate_isomerase"/>
</dbReference>
<dbReference type="Proteomes" id="UP000184612">
    <property type="component" value="Unassembled WGS sequence"/>
</dbReference>
<evidence type="ECO:0000256" key="3">
    <source>
        <dbReference type="ARBA" id="ARBA00008397"/>
    </source>
</evidence>
<protein>
    <recommendedName>
        <fullName evidence="5 7">Uronate isomerase</fullName>
        <ecNumber evidence="4 7">5.3.1.12</ecNumber>
    </recommendedName>
    <alternativeName>
        <fullName evidence="7">Glucuronate isomerase</fullName>
    </alternativeName>
    <alternativeName>
        <fullName evidence="7">Uronic isomerase</fullName>
    </alternativeName>
</protein>
<organism evidence="8 9">
    <name type="scientific">Anaerocolumna xylanovorans DSM 12503</name>
    <dbReference type="NCBI Taxonomy" id="1121345"/>
    <lineage>
        <taxon>Bacteria</taxon>
        <taxon>Bacillati</taxon>
        <taxon>Bacillota</taxon>
        <taxon>Clostridia</taxon>
        <taxon>Lachnospirales</taxon>
        <taxon>Lachnospiraceae</taxon>
        <taxon>Anaerocolumna</taxon>
    </lineage>
</organism>
<comment type="pathway">
    <text evidence="2 7">Carbohydrate metabolism; pentose and glucuronate interconversion.</text>
</comment>
<name>A0A1M7Y2K4_9FIRM</name>
<dbReference type="OrthoDB" id="9766564at2"/>
<dbReference type="Gene3D" id="1.10.2020.10">
    <property type="entry name" value="uronate isomerase, domain 2, chain A"/>
    <property type="match status" value="1"/>
</dbReference>
<evidence type="ECO:0000256" key="6">
    <source>
        <dbReference type="ARBA" id="ARBA00023235"/>
    </source>
</evidence>
<dbReference type="STRING" id="1121345.SAMN02745217_01210"/>
<comment type="catalytic activity">
    <reaction evidence="1 7">
        <text>D-glucuronate = D-fructuronate</text>
        <dbReference type="Rhea" id="RHEA:13049"/>
        <dbReference type="ChEBI" id="CHEBI:58720"/>
        <dbReference type="ChEBI" id="CHEBI:59863"/>
        <dbReference type="EC" id="5.3.1.12"/>
    </reaction>
</comment>
<dbReference type="PANTHER" id="PTHR30068:SF4">
    <property type="entry name" value="URONATE ISOMERASE"/>
    <property type="match status" value="1"/>
</dbReference>
<sequence length="466" mass="53810">MKNFMDQDFLLTTDTARTLYHDYAKGLPIIDYHCHINPREIAEDKLFDNITQVWLGGDHYKWRLMRANGIDEKYITGDASDYDKFLHWARTLQKAIGNPVYHFSHLELQRYFGYYGVLKESTVDEVWKLCNKKLSSNEFSAKNIMKLSHVETICTTDDPVDSLCWHEQIQKDSGFSVKVYPAFRPDKALNIEKPDFSGYLKTLSEVSGVLITSFDSLCRALKKRIAYFSSKGCRISDHSLSYVMYYPADEKEIEEIFCRKLRGEILTEQEILKYKTAFMLFAGKCYSEAGWVMQLHYGPKRDNNQKLYKLLGPDTGFDCINNLSFSSQLADYLNALNETDSLPKTVIYSLNPVDNAAIDSVIGCFQEGSVKGKLQHGSAWWLNDHKQGITEQMTSLANTGLLANFIGMLTDSRSFLSYPRHEYFRRILCDLFGQWVEKGEYPFDLPLLGEMIQDISYYNTKNYFGF</sequence>
<dbReference type="EC" id="5.3.1.12" evidence="4 7"/>